<organism evidence="2 3">
    <name type="scientific">Zasmidium cellare ATCC 36951</name>
    <dbReference type="NCBI Taxonomy" id="1080233"/>
    <lineage>
        <taxon>Eukaryota</taxon>
        <taxon>Fungi</taxon>
        <taxon>Dikarya</taxon>
        <taxon>Ascomycota</taxon>
        <taxon>Pezizomycotina</taxon>
        <taxon>Dothideomycetes</taxon>
        <taxon>Dothideomycetidae</taxon>
        <taxon>Mycosphaerellales</taxon>
        <taxon>Mycosphaerellaceae</taxon>
        <taxon>Zasmidium</taxon>
    </lineage>
</organism>
<evidence type="ECO:0000256" key="1">
    <source>
        <dbReference type="SAM" id="MobiDB-lite"/>
    </source>
</evidence>
<accession>A0A6A6CZ34</accession>
<dbReference type="EMBL" id="ML993582">
    <property type="protein sequence ID" value="KAF2172013.1"/>
    <property type="molecule type" value="Genomic_DNA"/>
</dbReference>
<protein>
    <submittedName>
        <fullName evidence="2">Uncharacterized protein</fullName>
    </submittedName>
</protein>
<sequence>MPASMFEPGDETRVKSISSIHYIELRASRTAAEAILNPRGVIRKAAHETTSNPQPSAKHAQIRQGNTVQPSKKSPSTDQMTPGLIQTSNRSGYEQGKLHGQHNVYQGEQQPATTPSTDFHESLIIMMVAVVRIKGITRQCSSTPVREHPARPFCCIFLDLSLST</sequence>
<dbReference type="Proteomes" id="UP000799537">
    <property type="component" value="Unassembled WGS sequence"/>
</dbReference>
<gene>
    <name evidence="2" type="ORF">M409DRAFT_50611</name>
</gene>
<keyword evidence="3" id="KW-1185">Reference proteome</keyword>
<proteinExistence type="predicted"/>
<feature type="region of interest" description="Disordered" evidence="1">
    <location>
        <begin position="47"/>
        <end position="96"/>
    </location>
</feature>
<reference evidence="2" key="1">
    <citation type="journal article" date="2020" name="Stud. Mycol.">
        <title>101 Dothideomycetes genomes: a test case for predicting lifestyles and emergence of pathogens.</title>
        <authorList>
            <person name="Haridas S."/>
            <person name="Albert R."/>
            <person name="Binder M."/>
            <person name="Bloem J."/>
            <person name="Labutti K."/>
            <person name="Salamov A."/>
            <person name="Andreopoulos B."/>
            <person name="Baker S."/>
            <person name="Barry K."/>
            <person name="Bills G."/>
            <person name="Bluhm B."/>
            <person name="Cannon C."/>
            <person name="Castanera R."/>
            <person name="Culley D."/>
            <person name="Daum C."/>
            <person name="Ezra D."/>
            <person name="Gonzalez J."/>
            <person name="Henrissat B."/>
            <person name="Kuo A."/>
            <person name="Liang C."/>
            <person name="Lipzen A."/>
            <person name="Lutzoni F."/>
            <person name="Magnuson J."/>
            <person name="Mondo S."/>
            <person name="Nolan M."/>
            <person name="Ohm R."/>
            <person name="Pangilinan J."/>
            <person name="Park H.-J."/>
            <person name="Ramirez L."/>
            <person name="Alfaro M."/>
            <person name="Sun H."/>
            <person name="Tritt A."/>
            <person name="Yoshinaga Y."/>
            <person name="Zwiers L.-H."/>
            <person name="Turgeon B."/>
            <person name="Goodwin S."/>
            <person name="Spatafora J."/>
            <person name="Crous P."/>
            <person name="Grigoriev I."/>
        </authorList>
    </citation>
    <scope>NUCLEOTIDE SEQUENCE</scope>
    <source>
        <strain evidence="2">ATCC 36951</strain>
    </source>
</reference>
<name>A0A6A6CZ34_ZASCE</name>
<dbReference type="AlphaFoldDB" id="A0A6A6CZ34"/>
<dbReference type="GeneID" id="54564853"/>
<evidence type="ECO:0000313" key="3">
    <source>
        <dbReference type="Proteomes" id="UP000799537"/>
    </source>
</evidence>
<dbReference type="RefSeq" id="XP_033672902.1">
    <property type="nucleotide sequence ID" value="XM_033811581.1"/>
</dbReference>
<evidence type="ECO:0000313" key="2">
    <source>
        <dbReference type="EMBL" id="KAF2172013.1"/>
    </source>
</evidence>
<feature type="compositionally biased region" description="Polar residues" evidence="1">
    <location>
        <begin position="63"/>
        <end position="92"/>
    </location>
</feature>